<dbReference type="KEGG" id="scb:SCAB_10671"/>
<organism evidence="2 3">
    <name type="scientific">Streptomyces scabiei (strain 87.22)</name>
    <dbReference type="NCBI Taxonomy" id="680198"/>
    <lineage>
        <taxon>Bacteria</taxon>
        <taxon>Bacillati</taxon>
        <taxon>Actinomycetota</taxon>
        <taxon>Actinomycetes</taxon>
        <taxon>Kitasatosporales</taxon>
        <taxon>Streptomycetaceae</taxon>
        <taxon>Streptomyces</taxon>
    </lineage>
</organism>
<feature type="compositionally biased region" description="Basic residues" evidence="1">
    <location>
        <begin position="1"/>
        <end position="14"/>
    </location>
</feature>
<proteinExistence type="predicted"/>
<reference evidence="2 3" key="1">
    <citation type="journal article" date="2010" name="Mol. Plant Microbe Interact.">
        <title>Streptomyces scabies 87-22 contains a coronafacic acid-like biosynthetic cluster that contributes to plant-microbe interactions.</title>
        <authorList>
            <person name="Bignell D.R."/>
            <person name="Seipke R.F."/>
            <person name="Huguet-Tapia J.C."/>
            <person name="Chambers A.H."/>
            <person name="Parry R.J."/>
            <person name="Loria R."/>
        </authorList>
    </citation>
    <scope>NUCLEOTIDE SEQUENCE [LARGE SCALE GENOMIC DNA]</scope>
    <source>
        <strain evidence="2 3">87.22</strain>
    </source>
</reference>
<dbReference type="STRING" id="680198.SCAB_10671"/>
<dbReference type="AlphaFoldDB" id="C9Z3I1"/>
<evidence type="ECO:0000313" key="3">
    <source>
        <dbReference type="Proteomes" id="UP000001444"/>
    </source>
</evidence>
<name>C9Z3I1_STRSW</name>
<sequence>MEPGRRHGFRRGAGHRASLQNHQEGAQRPFHSSHGLGLHDFMDDNHTRSAAYRTTRAADGSTLLTLHGELDLRAVPALSAALDALTDVLADGRPHGPWPPPGESPRGGVRSGAGRPSPQVGSAASIVQPADGRPVDRAVRPGGVRTAPRTG</sequence>
<feature type="region of interest" description="Disordered" evidence="1">
    <location>
        <begin position="1"/>
        <end position="42"/>
    </location>
</feature>
<dbReference type="EMBL" id="FN554889">
    <property type="protein sequence ID" value="CBG68238.1"/>
    <property type="molecule type" value="Genomic_DNA"/>
</dbReference>
<evidence type="ECO:0000256" key="1">
    <source>
        <dbReference type="SAM" id="MobiDB-lite"/>
    </source>
</evidence>
<protein>
    <submittedName>
        <fullName evidence="2">Uncharacterized protein</fullName>
    </submittedName>
</protein>
<keyword evidence="3" id="KW-1185">Reference proteome</keyword>
<gene>
    <name evidence="2" type="ordered locus">SCAB_10671</name>
</gene>
<dbReference type="HOGENOM" id="CLU_1730449_0_0_11"/>
<feature type="region of interest" description="Disordered" evidence="1">
    <location>
        <begin position="89"/>
        <end position="151"/>
    </location>
</feature>
<dbReference type="Proteomes" id="UP000001444">
    <property type="component" value="Chromosome"/>
</dbReference>
<accession>C9Z3I1</accession>
<evidence type="ECO:0000313" key="2">
    <source>
        <dbReference type="EMBL" id="CBG68238.1"/>
    </source>
</evidence>